<reference evidence="2 3" key="1">
    <citation type="submission" date="2014-03" db="EMBL/GenBank/DDBJ databases">
        <title>Draft genome of the hookworm Oesophagostomum dentatum.</title>
        <authorList>
            <person name="Mitreva M."/>
        </authorList>
    </citation>
    <scope>NUCLEOTIDE SEQUENCE [LARGE SCALE GENOMIC DNA]</scope>
    <source>
        <strain evidence="2 3">OD-Hann</strain>
    </source>
</reference>
<feature type="transmembrane region" description="Helical" evidence="1">
    <location>
        <begin position="119"/>
        <end position="137"/>
    </location>
</feature>
<keyword evidence="1" id="KW-0812">Transmembrane</keyword>
<accession>A0A0B1T3Z0</accession>
<dbReference type="EMBL" id="KN551458">
    <property type="protein sequence ID" value="KHJ92278.1"/>
    <property type="molecule type" value="Genomic_DNA"/>
</dbReference>
<keyword evidence="3" id="KW-1185">Reference proteome</keyword>
<protein>
    <submittedName>
        <fullName evidence="2">Uncharacterized protein</fullName>
    </submittedName>
</protein>
<proteinExistence type="predicted"/>
<gene>
    <name evidence="2" type="ORF">OESDEN_07837</name>
</gene>
<organism evidence="2 3">
    <name type="scientific">Oesophagostomum dentatum</name>
    <name type="common">Nodular worm</name>
    <dbReference type="NCBI Taxonomy" id="61180"/>
    <lineage>
        <taxon>Eukaryota</taxon>
        <taxon>Metazoa</taxon>
        <taxon>Ecdysozoa</taxon>
        <taxon>Nematoda</taxon>
        <taxon>Chromadorea</taxon>
        <taxon>Rhabditida</taxon>
        <taxon>Rhabditina</taxon>
        <taxon>Rhabditomorpha</taxon>
        <taxon>Strongyloidea</taxon>
        <taxon>Strongylidae</taxon>
        <taxon>Oesophagostomum</taxon>
    </lineage>
</organism>
<evidence type="ECO:0000313" key="2">
    <source>
        <dbReference type="EMBL" id="KHJ92278.1"/>
    </source>
</evidence>
<dbReference type="OrthoDB" id="5867382at2759"/>
<sequence length="156" mass="17764">MSFLILSQMAAGQTQIEGLQQEYLTRQGIDMKSFIDKYLRAGEVRRIIFCPDYSKAVALLHEGAIIDGRKVREPVVVVEYPQDAKNFWNDIRKEEESMGISVSDGVQLDMYRGMTTFRVIELMLGVLIIAWLGTQYGRLLRQRYLANKQKKSGGGP</sequence>
<dbReference type="Proteomes" id="UP000053660">
    <property type="component" value="Unassembled WGS sequence"/>
</dbReference>
<evidence type="ECO:0000256" key="1">
    <source>
        <dbReference type="SAM" id="Phobius"/>
    </source>
</evidence>
<keyword evidence="1" id="KW-0472">Membrane</keyword>
<name>A0A0B1T3Z0_OESDE</name>
<keyword evidence="1" id="KW-1133">Transmembrane helix</keyword>
<evidence type="ECO:0000313" key="3">
    <source>
        <dbReference type="Proteomes" id="UP000053660"/>
    </source>
</evidence>
<dbReference type="AlphaFoldDB" id="A0A0B1T3Z0"/>